<dbReference type="OrthoDB" id="9778118at2"/>
<evidence type="ECO:0000313" key="6">
    <source>
        <dbReference type="Proteomes" id="UP000317122"/>
    </source>
</evidence>
<dbReference type="GO" id="GO:0003941">
    <property type="term" value="F:L-serine ammonia-lyase activity"/>
    <property type="evidence" value="ECO:0007669"/>
    <property type="project" value="TreeGrafter"/>
</dbReference>
<evidence type="ECO:0000259" key="4">
    <source>
        <dbReference type="Pfam" id="PF00291"/>
    </source>
</evidence>
<dbReference type="Gene3D" id="3.40.50.1100">
    <property type="match status" value="2"/>
</dbReference>
<dbReference type="GO" id="GO:0006567">
    <property type="term" value="P:L-threonine catabolic process"/>
    <property type="evidence" value="ECO:0007669"/>
    <property type="project" value="TreeGrafter"/>
</dbReference>
<dbReference type="GO" id="GO:0006565">
    <property type="term" value="P:L-serine catabolic process"/>
    <property type="evidence" value="ECO:0007669"/>
    <property type="project" value="TreeGrafter"/>
</dbReference>
<evidence type="ECO:0000313" key="5">
    <source>
        <dbReference type="EMBL" id="TWI28407.1"/>
    </source>
</evidence>
<comment type="caution">
    <text evidence="5">The sequence shown here is derived from an EMBL/GenBank/DDBJ whole genome shotgun (WGS) entry which is preliminary data.</text>
</comment>
<dbReference type="GO" id="GO:0009097">
    <property type="term" value="P:isoleucine biosynthetic process"/>
    <property type="evidence" value="ECO:0007669"/>
    <property type="project" value="TreeGrafter"/>
</dbReference>
<reference evidence="5 6" key="1">
    <citation type="journal article" date="2015" name="Stand. Genomic Sci.">
        <title>Genomic Encyclopedia of Bacterial and Archaeal Type Strains, Phase III: the genomes of soil and plant-associated and newly described type strains.</title>
        <authorList>
            <person name="Whitman W.B."/>
            <person name="Woyke T."/>
            <person name="Klenk H.P."/>
            <person name="Zhou Y."/>
            <person name="Lilburn T.G."/>
            <person name="Beck B.J."/>
            <person name="De Vos P."/>
            <person name="Vandamme P."/>
            <person name="Eisen J.A."/>
            <person name="Garrity G."/>
            <person name="Hugenholtz P."/>
            <person name="Kyrpides N.C."/>
        </authorList>
    </citation>
    <scope>NUCLEOTIDE SEQUENCE [LARGE SCALE GENOMIC DNA]</scope>
    <source>
        <strain evidence="5 6">CGMCC 1.2546</strain>
    </source>
</reference>
<dbReference type="Proteomes" id="UP000317122">
    <property type="component" value="Unassembled WGS sequence"/>
</dbReference>
<dbReference type="PANTHER" id="PTHR48078">
    <property type="entry name" value="THREONINE DEHYDRATASE, MITOCHONDRIAL-RELATED"/>
    <property type="match status" value="1"/>
</dbReference>
<dbReference type="CDD" id="cd01563">
    <property type="entry name" value="Thr-synth_1"/>
    <property type="match status" value="1"/>
</dbReference>
<dbReference type="InterPro" id="IPR050147">
    <property type="entry name" value="Ser/Thr_Dehydratase"/>
</dbReference>
<keyword evidence="2" id="KW-0663">Pyridoxal phosphate</keyword>
<proteinExistence type="predicted"/>
<dbReference type="InterPro" id="IPR001926">
    <property type="entry name" value="TrpB-like_PALP"/>
</dbReference>
<evidence type="ECO:0000256" key="2">
    <source>
        <dbReference type="ARBA" id="ARBA00022898"/>
    </source>
</evidence>
<organism evidence="5 6">
    <name type="scientific">Mesorhizobium tianshanense</name>
    <dbReference type="NCBI Taxonomy" id="39844"/>
    <lineage>
        <taxon>Bacteria</taxon>
        <taxon>Pseudomonadati</taxon>
        <taxon>Pseudomonadota</taxon>
        <taxon>Alphaproteobacteria</taxon>
        <taxon>Hyphomicrobiales</taxon>
        <taxon>Phyllobacteriaceae</taxon>
        <taxon>Mesorhizobium</taxon>
    </lineage>
</organism>
<gene>
    <name evidence="5" type="ORF">IQ26_05285</name>
</gene>
<name>A0A562N8E8_9HYPH</name>
<dbReference type="PANTHER" id="PTHR48078:SF6">
    <property type="entry name" value="L-THREONINE DEHYDRATASE CATABOLIC TDCB"/>
    <property type="match status" value="1"/>
</dbReference>
<feature type="domain" description="Tryptophan synthase beta chain-like PALP" evidence="4">
    <location>
        <begin position="76"/>
        <end position="381"/>
    </location>
</feature>
<dbReference type="RefSeq" id="WP_145721308.1">
    <property type="nucleotide sequence ID" value="NZ_BSPF01000049.1"/>
</dbReference>
<accession>A0A562N8E8</accession>
<evidence type="ECO:0000256" key="1">
    <source>
        <dbReference type="ARBA" id="ARBA00001933"/>
    </source>
</evidence>
<keyword evidence="6" id="KW-1185">Reference proteome</keyword>
<dbReference type="AlphaFoldDB" id="A0A562N8E8"/>
<dbReference type="SUPFAM" id="SSF53686">
    <property type="entry name" value="Tryptophan synthase beta subunit-like PLP-dependent enzymes"/>
    <property type="match status" value="1"/>
</dbReference>
<protein>
    <submittedName>
        <fullName evidence="5">Threonine synthase</fullName>
    </submittedName>
</protein>
<dbReference type="GO" id="GO:0004794">
    <property type="term" value="F:threonine deaminase activity"/>
    <property type="evidence" value="ECO:0007669"/>
    <property type="project" value="TreeGrafter"/>
</dbReference>
<evidence type="ECO:0000256" key="3">
    <source>
        <dbReference type="ARBA" id="ARBA00023239"/>
    </source>
</evidence>
<comment type="cofactor">
    <cofactor evidence="1">
        <name>pyridoxal 5'-phosphate</name>
        <dbReference type="ChEBI" id="CHEBI:597326"/>
    </cofactor>
</comment>
<keyword evidence="3" id="KW-0456">Lyase</keyword>
<dbReference type="EMBL" id="VLKT01000038">
    <property type="protein sequence ID" value="TWI28407.1"/>
    <property type="molecule type" value="Genomic_DNA"/>
</dbReference>
<sequence length="425" mass="44248">MSRAVGLSCIRCGTLFPSDIKIDSRGCPNCLGDAPANFKVVYDPKGNRSAGSAHGATLPSLWRYADRLPCAAGNAISLGEGLTPLLPAKTLGKHLGIANLLIKDEGGNPTWSHKDRFSTVAVSMARLSGARVVATASSGNAGASLAAYAARAGLKCVVVTFAGTSGAMLAQIRKYGAKVVPLADKSHRWPLLAAGTERLGWFATSPFHAPVVGSHPGGIEGYKTLAYEIVDQMHGAVPDWCALPVCYGDALAGLWEGFKDLNSQGKIDRLPRLVAAEVHGSLTSALAAKGDLVAEVPAVFDTLAISIGTTRSTFQALNALRESGGMAMPIGNCGLVALQRKLAATEGVFAELTSVTPFAAIEALRREGAIAPSASVVAIVTASGLKDLDRSTGPDDRLPSFQSVAEAWDHLREDKEYCTTPGEIA</sequence>
<dbReference type="Pfam" id="PF00291">
    <property type="entry name" value="PALP"/>
    <property type="match status" value="1"/>
</dbReference>
<dbReference type="InterPro" id="IPR036052">
    <property type="entry name" value="TrpB-like_PALP_sf"/>
</dbReference>